<dbReference type="RefSeq" id="WP_093749955.1">
    <property type="nucleotide sequence ID" value="NZ_FNNG01000001.1"/>
</dbReference>
<evidence type="ECO:0000256" key="1">
    <source>
        <dbReference type="PROSITE-ProRule" id="PRU00339"/>
    </source>
</evidence>
<accession>A0A1H2QQ82</accession>
<dbReference type="PROSITE" id="PS50005">
    <property type="entry name" value="TPR"/>
    <property type="match status" value="1"/>
</dbReference>
<dbReference type="PANTHER" id="PTHR43685:SF2">
    <property type="entry name" value="GLYCOSYLTRANSFERASE 2-LIKE DOMAIN-CONTAINING PROTEIN"/>
    <property type="match status" value="1"/>
</dbReference>
<dbReference type="InterPro" id="IPR011990">
    <property type="entry name" value="TPR-like_helical_dom_sf"/>
</dbReference>
<proteinExistence type="predicted"/>
<dbReference type="PANTHER" id="PTHR43685">
    <property type="entry name" value="GLYCOSYLTRANSFERASE"/>
    <property type="match status" value="1"/>
</dbReference>
<evidence type="ECO:0000259" key="2">
    <source>
        <dbReference type="Pfam" id="PF00535"/>
    </source>
</evidence>
<feature type="repeat" description="TPR" evidence="1">
    <location>
        <begin position="287"/>
        <end position="320"/>
    </location>
</feature>
<dbReference type="InterPro" id="IPR001173">
    <property type="entry name" value="Glyco_trans_2-like"/>
</dbReference>
<dbReference type="OrthoDB" id="8773442at2"/>
<sequence length="390" mass="45387">MNKKSISCIIPCHNCQDYIYKTVDSLINQTIKPLEIILVNDASTDNTLDVLKQMEVKHPNVIKVIDLETNKGPSYARNFGVENSKGEYILFLDSDDIAEPFLIEKYLFKLNELNKKEDDYILCFSGYIQVNEKDEEISDVVRGIQVEPEEILGYQLTRNYISTSGVLIKKDYFLKTGGFNEEIRYSEDWDLWLRLAQYGGFAYVDEPLVKIRRHGSNLSSKIGKMLGAERAVLKQYSIDFIKNAIFKRKLSFQKNVVDFVSVLFRLDYWEEGFTELKSLLSEGYDFYNLYFYIGLYYLKHKNIAKALDYFIKTINIKENHGAALNNIGAIYLYYGKNQLAEKYLKLAIEYFPAYMDASHNLGLLNRTSLSLEDLKFTWRELREVLTKYTG</sequence>
<dbReference type="SMART" id="SM00028">
    <property type="entry name" value="TPR"/>
    <property type="match status" value="2"/>
</dbReference>
<protein>
    <submittedName>
        <fullName evidence="3">Tetratricopeptide repeat-containing protein</fullName>
    </submittedName>
</protein>
<dbReference type="AlphaFoldDB" id="A0A1H2QQ82"/>
<evidence type="ECO:0000313" key="4">
    <source>
        <dbReference type="Proteomes" id="UP000198828"/>
    </source>
</evidence>
<evidence type="ECO:0000313" key="3">
    <source>
        <dbReference type="EMBL" id="SDW09347.1"/>
    </source>
</evidence>
<gene>
    <name evidence="3" type="ORF">SAMN05660923_00202</name>
</gene>
<dbReference type="SUPFAM" id="SSF48452">
    <property type="entry name" value="TPR-like"/>
    <property type="match status" value="1"/>
</dbReference>
<dbReference type="Gene3D" id="3.90.550.10">
    <property type="entry name" value="Spore Coat Polysaccharide Biosynthesis Protein SpsA, Chain A"/>
    <property type="match status" value="1"/>
</dbReference>
<dbReference type="Proteomes" id="UP000198828">
    <property type="component" value="Unassembled WGS sequence"/>
</dbReference>
<feature type="domain" description="Glycosyltransferase 2-like" evidence="2">
    <location>
        <begin position="7"/>
        <end position="114"/>
    </location>
</feature>
<reference evidence="3 4" key="1">
    <citation type="submission" date="2016-10" db="EMBL/GenBank/DDBJ databases">
        <authorList>
            <person name="de Groot N.N."/>
        </authorList>
    </citation>
    <scope>NUCLEOTIDE SEQUENCE [LARGE SCALE GENOMIC DNA]</scope>
    <source>
        <strain evidence="3 4">DSM 23310</strain>
    </source>
</reference>
<dbReference type="EMBL" id="FNNG01000001">
    <property type="protein sequence ID" value="SDW09347.1"/>
    <property type="molecule type" value="Genomic_DNA"/>
</dbReference>
<dbReference type="InterPro" id="IPR019734">
    <property type="entry name" value="TPR_rpt"/>
</dbReference>
<dbReference type="Pfam" id="PF00535">
    <property type="entry name" value="Glycos_transf_2"/>
    <property type="match status" value="1"/>
</dbReference>
<dbReference type="InterPro" id="IPR050834">
    <property type="entry name" value="Glycosyltransf_2"/>
</dbReference>
<organism evidence="3 4">
    <name type="scientific">Tepidimicrobium xylanilyticum</name>
    <dbReference type="NCBI Taxonomy" id="1123352"/>
    <lineage>
        <taxon>Bacteria</taxon>
        <taxon>Bacillati</taxon>
        <taxon>Bacillota</taxon>
        <taxon>Tissierellia</taxon>
        <taxon>Tissierellales</taxon>
        <taxon>Tepidimicrobiaceae</taxon>
        <taxon>Tepidimicrobium</taxon>
    </lineage>
</organism>
<name>A0A1H2QQ82_9FIRM</name>
<dbReference type="SUPFAM" id="SSF53448">
    <property type="entry name" value="Nucleotide-diphospho-sugar transferases"/>
    <property type="match status" value="1"/>
</dbReference>
<keyword evidence="1" id="KW-0802">TPR repeat</keyword>
<dbReference type="InterPro" id="IPR029044">
    <property type="entry name" value="Nucleotide-diphossugar_trans"/>
</dbReference>
<keyword evidence="4" id="KW-1185">Reference proteome</keyword>
<dbReference type="Gene3D" id="1.25.40.10">
    <property type="entry name" value="Tetratricopeptide repeat domain"/>
    <property type="match status" value="1"/>
</dbReference>